<feature type="domain" description="BON" evidence="2">
    <location>
        <begin position="184"/>
        <end position="252"/>
    </location>
</feature>
<dbReference type="AlphaFoldDB" id="B1KAA5"/>
<dbReference type="PANTHER" id="PTHR34606">
    <property type="entry name" value="BON DOMAIN-CONTAINING PROTEIN"/>
    <property type="match status" value="1"/>
</dbReference>
<protein>
    <submittedName>
        <fullName evidence="3">Transport-associated</fullName>
    </submittedName>
</protein>
<dbReference type="Proteomes" id="UP000002169">
    <property type="component" value="Chromosome 3"/>
</dbReference>
<reference evidence="4" key="1">
    <citation type="submission" date="2008-02" db="EMBL/GenBank/DDBJ databases">
        <title>Complete sequence of chromosome 3 of Burkholderia cenocepacia MC0-3.</title>
        <authorList>
            <person name="Copeland A."/>
            <person name="Lucas S."/>
            <person name="Lapidus A."/>
            <person name="Barry K."/>
            <person name="Bruce D."/>
            <person name="Goodwin L."/>
            <person name="Glavina del Rio T."/>
            <person name="Dalin E."/>
            <person name="Tice H."/>
            <person name="Pitluck S."/>
            <person name="Chain P."/>
            <person name="Malfatti S."/>
            <person name="Shin M."/>
            <person name="Vergez L."/>
            <person name="Schmutz J."/>
            <person name="Larimer F."/>
            <person name="Land M."/>
            <person name="Hauser L."/>
            <person name="Kyrpides N."/>
            <person name="Mikhailova N."/>
            <person name="Tiedje J."/>
            <person name="Richardson P."/>
        </authorList>
    </citation>
    <scope>NUCLEOTIDE SEQUENCE [LARGE SCALE GENOMIC DNA]</scope>
    <source>
        <strain evidence="4">MC0-3</strain>
    </source>
</reference>
<dbReference type="Gene3D" id="3.30.1340.30">
    <property type="match status" value="1"/>
</dbReference>
<accession>B1KAA5</accession>
<dbReference type="HOGENOM" id="CLU_031610_0_0_4"/>
<feature type="region of interest" description="Disordered" evidence="1">
    <location>
        <begin position="254"/>
        <end position="294"/>
    </location>
</feature>
<gene>
    <name evidence="3" type="ordered locus">Bcenmc03_6031</name>
</gene>
<dbReference type="EMBL" id="CP000960">
    <property type="protein sequence ID" value="ACA95152.1"/>
    <property type="molecule type" value="Genomic_DNA"/>
</dbReference>
<organism evidence="3 4">
    <name type="scientific">Burkholderia orbicola (strain MC0-3)</name>
    <dbReference type="NCBI Taxonomy" id="406425"/>
    <lineage>
        <taxon>Bacteria</taxon>
        <taxon>Pseudomonadati</taxon>
        <taxon>Pseudomonadota</taxon>
        <taxon>Betaproteobacteria</taxon>
        <taxon>Burkholderiales</taxon>
        <taxon>Burkholderiaceae</taxon>
        <taxon>Burkholderia</taxon>
        <taxon>Burkholderia cepacia complex</taxon>
        <taxon>Burkholderia orbicola</taxon>
    </lineage>
</organism>
<evidence type="ECO:0000313" key="4">
    <source>
        <dbReference type="Proteomes" id="UP000002169"/>
    </source>
</evidence>
<proteinExistence type="predicted"/>
<feature type="compositionally biased region" description="Basic and acidic residues" evidence="1">
    <location>
        <begin position="8"/>
        <end position="55"/>
    </location>
</feature>
<dbReference type="PROSITE" id="PS50914">
    <property type="entry name" value="BON"/>
    <property type="match status" value="1"/>
</dbReference>
<dbReference type="InterPro" id="IPR007055">
    <property type="entry name" value="BON_dom"/>
</dbReference>
<evidence type="ECO:0000256" key="1">
    <source>
        <dbReference type="SAM" id="MobiDB-lite"/>
    </source>
</evidence>
<dbReference type="PANTHER" id="PTHR34606:SF15">
    <property type="entry name" value="BON DOMAIN-CONTAINING PROTEIN"/>
    <property type="match status" value="1"/>
</dbReference>
<sequence>MQRRYPGRHGERGGPPDWRELNERAYRGAGERGIPDDPARWPEEDYESAYRRFASEDVGPEDWGSEWTERAARPADQRRAAADPDWPGGAREPARGAEHGYGDPGRRAEGREGRYGGERPEYRGHHRMREYGGERDIGDPRGNPRGDSRGDPRYGGAPDLSRFGPDTERDALRHRRGPKGYTRSDERIREDVCERLAHALEIDVSDVTVQVKAGRVELEGTVPARWMKHDIEDLADGCLGVQDVENRVRVRRDDEPDAGMVLHPDQRTVTPTQPAARDPEPGTVVGGREREPRH</sequence>
<dbReference type="Pfam" id="PF04972">
    <property type="entry name" value="BON"/>
    <property type="match status" value="1"/>
</dbReference>
<evidence type="ECO:0000313" key="3">
    <source>
        <dbReference type="EMBL" id="ACA95152.1"/>
    </source>
</evidence>
<feature type="compositionally biased region" description="Basic and acidic residues" evidence="1">
    <location>
        <begin position="67"/>
        <end position="82"/>
    </location>
</feature>
<dbReference type="RefSeq" id="WP_012336584.1">
    <property type="nucleotide sequence ID" value="NC_010512.1"/>
</dbReference>
<name>B1KAA5_BURO0</name>
<feature type="region of interest" description="Disordered" evidence="1">
    <location>
        <begin position="1"/>
        <end position="184"/>
    </location>
</feature>
<dbReference type="KEGG" id="bcm:Bcenmc03_6031"/>
<dbReference type="InterPro" id="IPR051686">
    <property type="entry name" value="Lipoprotein_DolP"/>
</dbReference>
<evidence type="ECO:0000259" key="2">
    <source>
        <dbReference type="PROSITE" id="PS50914"/>
    </source>
</evidence>
<feature type="compositionally biased region" description="Basic and acidic residues" evidence="1">
    <location>
        <begin position="92"/>
        <end position="152"/>
    </location>
</feature>